<evidence type="ECO:0000313" key="13">
    <source>
        <dbReference type="Proteomes" id="UP000253529"/>
    </source>
</evidence>
<proteinExistence type="predicted"/>
<feature type="binding site" description="covalent" evidence="10">
    <location>
        <position position="110"/>
    </location>
    <ligand>
        <name>heme</name>
        <dbReference type="ChEBI" id="CHEBI:30413"/>
        <label>1</label>
    </ligand>
</feature>
<dbReference type="InterPro" id="IPR003158">
    <property type="entry name" value="Photosyn_RC_cyt_c-su"/>
</dbReference>
<keyword evidence="4 9" id="KW-0602">Photosynthesis</keyword>
<gene>
    <name evidence="12" type="ORF">DFR50_14831</name>
</gene>
<protein>
    <recommendedName>
        <fullName evidence="2 9">Photosynthetic reaction center cytochrome c subunit</fullName>
    </recommendedName>
</protein>
<dbReference type="OrthoDB" id="9813732at2"/>
<feature type="binding site" description="axial binding residue" evidence="11">
    <location>
        <position position="320"/>
    </location>
    <ligand>
        <name>heme</name>
        <dbReference type="ChEBI" id="CHEBI:30413"/>
        <label>4</label>
    </ligand>
    <ligandPart>
        <name>Fe</name>
        <dbReference type="ChEBI" id="CHEBI:18248"/>
    </ligandPart>
</feature>
<dbReference type="InterPro" id="IPR036280">
    <property type="entry name" value="Multihaem_cyt_sf"/>
</dbReference>
<dbReference type="GO" id="GO:0009055">
    <property type="term" value="F:electron transfer activity"/>
    <property type="evidence" value="ECO:0007669"/>
    <property type="project" value="InterPro"/>
</dbReference>
<evidence type="ECO:0000256" key="4">
    <source>
        <dbReference type="ARBA" id="ARBA00022531"/>
    </source>
</evidence>
<dbReference type="Gene3D" id="1.10.468.10">
    <property type="entry name" value="Photosynthetic Reaction Center, subunit C, domain 2"/>
    <property type="match status" value="2"/>
</dbReference>
<evidence type="ECO:0000256" key="9">
    <source>
        <dbReference type="PIRNR" id="PIRNR000017"/>
    </source>
</evidence>
<organism evidence="12 13">
    <name type="scientific">Roseiarcus fermentans</name>
    <dbReference type="NCBI Taxonomy" id="1473586"/>
    <lineage>
        <taxon>Bacteria</taxon>
        <taxon>Pseudomonadati</taxon>
        <taxon>Pseudomonadota</taxon>
        <taxon>Alphaproteobacteria</taxon>
        <taxon>Hyphomicrobiales</taxon>
        <taxon>Roseiarcaceae</taxon>
        <taxon>Roseiarcus</taxon>
    </lineage>
</organism>
<dbReference type="SUPFAM" id="SSF48695">
    <property type="entry name" value="Multiheme cytochromes"/>
    <property type="match status" value="1"/>
</dbReference>
<feature type="binding site" description="covalent" evidence="10">
    <location>
        <position position="113"/>
    </location>
    <ligand>
        <name>heme</name>
        <dbReference type="ChEBI" id="CHEBI:30413"/>
        <label>1</label>
    </ligand>
</feature>
<keyword evidence="7 9" id="KW-0249">Electron transport</keyword>
<dbReference type="CDD" id="cd09224">
    <property type="entry name" value="CytoC_RC"/>
    <property type="match status" value="1"/>
</dbReference>
<feature type="binding site" description="axial binding residue" evidence="11">
    <location>
        <position position="245"/>
    </location>
    <ligand>
        <name>heme</name>
        <dbReference type="ChEBI" id="CHEBI:30413"/>
        <label>3</label>
    </ligand>
    <ligandPart>
        <name>Fe</name>
        <dbReference type="ChEBI" id="CHEBI:18248"/>
    </ligandPart>
</feature>
<name>A0A366EMF2_9HYPH</name>
<feature type="binding site" description="covalent" evidence="10">
    <location>
        <position position="316"/>
    </location>
    <ligand>
        <name>heme</name>
        <dbReference type="ChEBI" id="CHEBI:30413"/>
        <label>4</label>
    </ligand>
</feature>
<keyword evidence="6 9" id="KW-0479">Metal-binding</keyword>
<dbReference type="InterPro" id="IPR023119">
    <property type="entry name" value="Multihaem_cyt_PRC_cyt_su-like"/>
</dbReference>
<dbReference type="NCBIfam" id="NF040706">
    <property type="entry name" value="photo_cyt_PufC"/>
    <property type="match status" value="1"/>
</dbReference>
<feature type="binding site" description="axial binding residue" evidence="11">
    <location>
        <position position="260"/>
    </location>
    <ligand>
        <name>heme</name>
        <dbReference type="ChEBI" id="CHEBI:30413"/>
        <label>3</label>
    </ligand>
    <ligandPart>
        <name>Fe</name>
        <dbReference type="ChEBI" id="CHEBI:18248"/>
    </ligandPart>
</feature>
<evidence type="ECO:0000256" key="11">
    <source>
        <dbReference type="PIRSR" id="PIRSR000017-2"/>
    </source>
</evidence>
<feature type="binding site" description="axial binding residue" evidence="11">
    <location>
        <position position="147"/>
    </location>
    <ligand>
        <name>heme</name>
        <dbReference type="ChEBI" id="CHEBI:30413"/>
        <label>4</label>
    </ligand>
    <ligandPart>
        <name>Fe</name>
        <dbReference type="ChEBI" id="CHEBI:18248"/>
    </ligandPart>
</feature>
<accession>A0A366EMF2</accession>
<feature type="binding site" description="covalent" evidence="10">
    <location>
        <position position="158"/>
    </location>
    <ligand>
        <name>heme</name>
        <dbReference type="ChEBI" id="CHEBI:30413"/>
        <label>2</label>
    </ligand>
</feature>
<comment type="PTM">
    <text evidence="9 10">Binds 4 heme groups per subunit.</text>
</comment>
<sequence length="345" mass="37171">MKIVAALFGVVIATLLTVAMLFTAGWVHPPILSTQAGFRGLALNQLTTPAAKAKLELANALPAAIEEGPPDGPKASEVYQNVQVLKDLSAVQFNTLMAAITTWVAPDQGCNYCHNPDNLADDGKYTKKVARRMIQMVQHVNTDYKAHVANTGVVCWTCHRGNPIPKYTWTNGEGYPQATGGFATTNRGMGHPSWANGSTALLQDPYGPLDSQASVVNVRVQPTRALPLNSNGPSYQDAENTYSLMIAMSKGLGVNCTFCHNSRAFWSWEESLPQRVTAWHGMQMARDLNVSYLDPLKDLLPAERLGKLGDAPKANCMTCHQGANKPLLGVSLAKDWPALGGTAAK</sequence>
<feature type="binding site" description="covalent" evidence="10">
    <location>
        <position position="155"/>
    </location>
    <ligand>
        <name>heme</name>
        <dbReference type="ChEBI" id="CHEBI:30413"/>
        <label>2</label>
    </ligand>
</feature>
<dbReference type="PIRSF" id="PIRSF000017">
    <property type="entry name" value="RC_cytochrome"/>
    <property type="match status" value="1"/>
</dbReference>
<comment type="caution">
    <text evidence="12">The sequence shown here is derived from an EMBL/GenBank/DDBJ whole genome shotgun (WGS) entry which is preliminary data.</text>
</comment>
<keyword evidence="3 9" id="KW-0813">Transport</keyword>
<evidence type="ECO:0000256" key="3">
    <source>
        <dbReference type="ARBA" id="ARBA00022448"/>
    </source>
</evidence>
<dbReference type="GO" id="GO:0019684">
    <property type="term" value="P:photosynthesis, light reaction"/>
    <property type="evidence" value="ECO:0007669"/>
    <property type="project" value="InterPro"/>
</dbReference>
<evidence type="ECO:0000256" key="5">
    <source>
        <dbReference type="ARBA" id="ARBA00022617"/>
    </source>
</evidence>
<evidence type="ECO:0000256" key="8">
    <source>
        <dbReference type="ARBA" id="ARBA00023004"/>
    </source>
</evidence>
<feature type="binding site" description="axial binding residue" evidence="11">
    <location>
        <position position="133"/>
    </location>
    <ligand>
        <name>heme</name>
        <dbReference type="ChEBI" id="CHEBI:30413"/>
        <label>2</label>
    </ligand>
    <ligandPart>
        <name>Fe</name>
        <dbReference type="ChEBI" id="CHEBI:18248"/>
    </ligandPart>
</feature>
<keyword evidence="9" id="KW-0674">Reaction center</keyword>
<evidence type="ECO:0000256" key="7">
    <source>
        <dbReference type="ARBA" id="ARBA00022982"/>
    </source>
</evidence>
<comment type="function">
    <text evidence="1 9">The reaction center of purple bacteria contains a tightly bound cytochrome molecule which re-reduces the photo oxidized primary electron donor.</text>
</comment>
<keyword evidence="5 9" id="KW-0349">Heme</keyword>
<dbReference type="AlphaFoldDB" id="A0A366EMF2"/>
<dbReference type="GO" id="GO:0005506">
    <property type="term" value="F:iron ion binding"/>
    <property type="evidence" value="ECO:0007669"/>
    <property type="project" value="InterPro"/>
</dbReference>
<evidence type="ECO:0000256" key="10">
    <source>
        <dbReference type="PIRSR" id="PIRSR000017-1"/>
    </source>
</evidence>
<dbReference type="GO" id="GO:0020037">
    <property type="term" value="F:heme binding"/>
    <property type="evidence" value="ECO:0007669"/>
    <property type="project" value="InterPro"/>
</dbReference>
<feature type="binding site" description="covalent" evidence="10">
    <location>
        <position position="319"/>
    </location>
    <ligand>
        <name>heme</name>
        <dbReference type="ChEBI" id="CHEBI:30413"/>
        <label>4</label>
    </ligand>
</feature>
<reference evidence="12 13" key="1">
    <citation type="submission" date="2018-06" db="EMBL/GenBank/DDBJ databases">
        <title>Genomic Encyclopedia of Type Strains, Phase IV (KMG-IV): sequencing the most valuable type-strain genomes for metagenomic binning, comparative biology and taxonomic classification.</title>
        <authorList>
            <person name="Goeker M."/>
        </authorList>
    </citation>
    <scope>NUCLEOTIDE SEQUENCE [LARGE SCALE GENOMIC DNA]</scope>
    <source>
        <strain evidence="12 13">DSM 24875</strain>
    </source>
</reference>
<feature type="binding site" description="axial binding residue" evidence="11">
    <location>
        <position position="159"/>
    </location>
    <ligand>
        <name>heme</name>
        <dbReference type="ChEBI" id="CHEBI:30413"/>
        <label>2</label>
    </ligand>
    <ligandPart>
        <name>Fe</name>
        <dbReference type="ChEBI" id="CHEBI:18248"/>
    </ligandPart>
</feature>
<evidence type="ECO:0000256" key="1">
    <source>
        <dbReference type="ARBA" id="ARBA00003196"/>
    </source>
</evidence>
<feature type="binding site" description="covalent" evidence="10">
    <location>
        <position position="259"/>
    </location>
    <ligand>
        <name>heme</name>
        <dbReference type="ChEBI" id="CHEBI:30413"/>
        <label>3</label>
    </ligand>
</feature>
<feature type="binding site" description="axial binding residue" evidence="11">
    <location>
        <position position="97"/>
    </location>
    <ligand>
        <name>heme</name>
        <dbReference type="ChEBI" id="CHEBI:30413"/>
        <label>1</label>
    </ligand>
    <ligandPart>
        <name>Fe</name>
        <dbReference type="ChEBI" id="CHEBI:18248"/>
    </ligandPart>
</feature>
<evidence type="ECO:0000313" key="12">
    <source>
        <dbReference type="EMBL" id="RBP02890.1"/>
    </source>
</evidence>
<dbReference type="Proteomes" id="UP000253529">
    <property type="component" value="Unassembled WGS sequence"/>
</dbReference>
<dbReference type="EMBL" id="QNRK01000048">
    <property type="protein sequence ID" value="RBP02890.1"/>
    <property type="molecule type" value="Genomic_DNA"/>
</dbReference>
<dbReference type="Pfam" id="PF02276">
    <property type="entry name" value="CytoC_RC"/>
    <property type="match status" value="1"/>
</dbReference>
<keyword evidence="8 9" id="KW-0408">Iron</keyword>
<evidence type="ECO:0000256" key="6">
    <source>
        <dbReference type="ARBA" id="ARBA00022723"/>
    </source>
</evidence>
<feature type="binding site" description="covalent" evidence="10">
    <location>
        <position position="256"/>
    </location>
    <ligand>
        <name>heme</name>
        <dbReference type="ChEBI" id="CHEBI:30413"/>
        <label>3</label>
    </ligand>
</feature>
<feature type="binding site" description="axial binding residue" evidence="11">
    <location>
        <position position="114"/>
    </location>
    <ligand>
        <name>heme</name>
        <dbReference type="ChEBI" id="CHEBI:30413"/>
        <label>1</label>
    </ligand>
    <ligandPart>
        <name>Fe</name>
        <dbReference type="ChEBI" id="CHEBI:18248"/>
    </ligandPart>
</feature>
<keyword evidence="13" id="KW-1185">Reference proteome</keyword>
<dbReference type="GO" id="GO:0030077">
    <property type="term" value="C:plasma membrane light-harvesting complex"/>
    <property type="evidence" value="ECO:0007669"/>
    <property type="project" value="InterPro"/>
</dbReference>
<evidence type="ECO:0000256" key="2">
    <source>
        <dbReference type="ARBA" id="ARBA00015978"/>
    </source>
</evidence>
<dbReference type="RefSeq" id="WP_113893138.1">
    <property type="nucleotide sequence ID" value="NZ_QNRK01000048.1"/>
</dbReference>